<proteinExistence type="predicted"/>
<name>A0A1W1EHU4_9ZZZZ</name>
<feature type="transmembrane region" description="Helical" evidence="1">
    <location>
        <begin position="12"/>
        <end position="27"/>
    </location>
</feature>
<dbReference type="EMBL" id="FRYL01000008">
    <property type="protein sequence ID" value="SHO80424.1"/>
    <property type="molecule type" value="Genomic_DNA"/>
</dbReference>
<keyword evidence="1" id="KW-0812">Transmembrane</keyword>
<sequence>MIDFNADFTPKVGMIIFAIGAGGGFIIRRSMKLIIGVIIMVLVATILFLLIYKSGIFNLDQDVANHITDKFYNTPLEKIKSVGGAIWNNIVNTPPSKWHFANYLIAVIGFLFGFGFLGSYFGEPKKK</sequence>
<feature type="transmembrane region" description="Helical" evidence="1">
    <location>
        <begin position="100"/>
        <end position="121"/>
    </location>
</feature>
<protein>
    <submittedName>
        <fullName evidence="2">Uncharacterized protein</fullName>
    </submittedName>
</protein>
<feature type="transmembrane region" description="Helical" evidence="1">
    <location>
        <begin position="34"/>
        <end position="52"/>
    </location>
</feature>
<gene>
    <name evidence="2" type="ORF">MNB_SV-15-779</name>
</gene>
<evidence type="ECO:0000256" key="1">
    <source>
        <dbReference type="SAM" id="Phobius"/>
    </source>
</evidence>
<keyword evidence="1" id="KW-1133">Transmembrane helix</keyword>
<reference evidence="2" key="1">
    <citation type="submission" date="2016-10" db="EMBL/GenBank/DDBJ databases">
        <authorList>
            <person name="de Groot N.N."/>
        </authorList>
    </citation>
    <scope>NUCLEOTIDE SEQUENCE</scope>
</reference>
<organism evidence="2">
    <name type="scientific">hydrothermal vent metagenome</name>
    <dbReference type="NCBI Taxonomy" id="652676"/>
    <lineage>
        <taxon>unclassified sequences</taxon>
        <taxon>metagenomes</taxon>
        <taxon>ecological metagenomes</taxon>
    </lineage>
</organism>
<accession>A0A1W1EHU4</accession>
<keyword evidence="1" id="KW-0472">Membrane</keyword>
<evidence type="ECO:0000313" key="2">
    <source>
        <dbReference type="EMBL" id="SHO80424.1"/>
    </source>
</evidence>
<dbReference type="AlphaFoldDB" id="A0A1W1EHU4"/>